<dbReference type="Proteomes" id="UP000199227">
    <property type="component" value="Unassembled WGS sequence"/>
</dbReference>
<dbReference type="AlphaFoldDB" id="A0A1I5MP05"/>
<reference evidence="1 2" key="1">
    <citation type="submission" date="2016-10" db="EMBL/GenBank/DDBJ databases">
        <authorList>
            <person name="de Groot N.N."/>
        </authorList>
    </citation>
    <scope>NUCLEOTIDE SEQUENCE [LARGE SCALE GENOMIC DNA]</scope>
    <source>
        <strain evidence="1 2">EP1-55-1</strain>
    </source>
</reference>
<organism evidence="1 2">
    <name type="scientific">Hydrogenimonas thermophila</name>
    <dbReference type="NCBI Taxonomy" id="223786"/>
    <lineage>
        <taxon>Bacteria</taxon>
        <taxon>Pseudomonadati</taxon>
        <taxon>Campylobacterota</taxon>
        <taxon>Epsilonproteobacteria</taxon>
        <taxon>Campylobacterales</taxon>
        <taxon>Hydrogenimonadaceae</taxon>
        <taxon>Hydrogenimonas</taxon>
    </lineage>
</organism>
<evidence type="ECO:0000313" key="1">
    <source>
        <dbReference type="EMBL" id="SFP11289.1"/>
    </source>
</evidence>
<proteinExistence type="predicted"/>
<gene>
    <name evidence="1" type="ORF">SAMN05216234_10682</name>
</gene>
<evidence type="ECO:0000313" key="2">
    <source>
        <dbReference type="Proteomes" id="UP000199227"/>
    </source>
</evidence>
<dbReference type="EMBL" id="FOXB01000006">
    <property type="protein sequence ID" value="SFP11289.1"/>
    <property type="molecule type" value="Genomic_DNA"/>
</dbReference>
<name>A0A1I5MP05_9BACT</name>
<sequence length="75" mass="8476">MPQTILSFDIETTNEKLTPRAGVAIFGEYLKGMNLEHLCNTNIPLAKHPNGYDPFEFIYPLILMLHSSGRVLDDI</sequence>
<accession>A0A1I5MP05</accession>
<keyword evidence="2" id="KW-1185">Reference proteome</keyword>
<protein>
    <submittedName>
        <fullName evidence="1">Uncharacterized protein</fullName>
    </submittedName>
</protein>
<feature type="non-terminal residue" evidence="1">
    <location>
        <position position="75"/>
    </location>
</feature>